<evidence type="ECO:0000313" key="5">
    <source>
        <dbReference type="Proteomes" id="UP000434036"/>
    </source>
</evidence>
<evidence type="ECO:0000313" key="4">
    <source>
        <dbReference type="EMBL" id="MXQ74288.1"/>
    </source>
</evidence>
<accession>A0A6N8U7X1</accession>
<name>A0A6N8U7X1_9FIRM</name>
<evidence type="ECO:0000256" key="2">
    <source>
        <dbReference type="SAM" id="Phobius"/>
    </source>
</evidence>
<comment type="caution">
    <text evidence="4">The sequence shown here is derived from an EMBL/GenBank/DDBJ whole genome shotgun (WGS) entry which is preliminary data.</text>
</comment>
<keyword evidence="1" id="KW-0175">Coiled coil</keyword>
<keyword evidence="2" id="KW-0812">Transmembrane</keyword>
<dbReference type="InterPro" id="IPR039564">
    <property type="entry name" value="Peptidase_C39-like"/>
</dbReference>
<feature type="transmembrane region" description="Helical" evidence="2">
    <location>
        <begin position="7"/>
        <end position="27"/>
    </location>
</feature>
<dbReference type="AlphaFoldDB" id="A0A6N8U7X1"/>
<evidence type="ECO:0000256" key="1">
    <source>
        <dbReference type="SAM" id="Coils"/>
    </source>
</evidence>
<protein>
    <recommendedName>
        <fullName evidence="3">Peptidase C39-like domain-containing protein</fullName>
    </recommendedName>
</protein>
<sequence>MKQKKILLIISLAVCIGVCGTGAFFFYKNIKEVEAKERADHQMAAKKAFASLFTDKEQKLIKLHVTKQKVETAKKAVDQLENDDIKKQTYKKRLRHIDSFLEIRDLIMSYLPNSVLKSDTTDENIETMRTKFNKLEPGFQSVLKEMFDLAVHQRQALIDLESLVQSFYADNVVKEDINTDDFNALKEILKTLPQRDIAEGYMGKVTEIQQKLDYLEEQERQRIEAERQAAVARALAESERLRKENEAIQAANVIIPNVPLIDQSINVHNGCEVASLLMGLQHFGINRGMSLRDIANAVPKTNDPHTGFVLDIFTLYPRNVAHWIAPDALSAFGQTYHAGVANISGSSVEQLKAEINAGNPVVIYATYGFAWPTAWCWNGEIPVNMHVMLMVGYNKITGDIIVNDPWGGRQILVSSENFAREYNRRHYAVAIRP</sequence>
<dbReference type="RefSeq" id="WP_160625675.1">
    <property type="nucleotide sequence ID" value="NZ_WUUQ01000005.1"/>
</dbReference>
<feature type="coiled-coil region" evidence="1">
    <location>
        <begin position="208"/>
        <end position="251"/>
    </location>
</feature>
<organism evidence="4 5">
    <name type="scientific">Copranaerobaculum intestinale</name>
    <dbReference type="NCBI Taxonomy" id="2692629"/>
    <lineage>
        <taxon>Bacteria</taxon>
        <taxon>Bacillati</taxon>
        <taxon>Bacillota</taxon>
        <taxon>Erysipelotrichia</taxon>
        <taxon>Erysipelotrichales</taxon>
        <taxon>Erysipelotrichaceae</taxon>
        <taxon>Copranaerobaculum</taxon>
    </lineage>
</organism>
<keyword evidence="2" id="KW-1133">Transmembrane helix</keyword>
<proteinExistence type="predicted"/>
<keyword evidence="2" id="KW-0472">Membrane</keyword>
<gene>
    <name evidence="4" type="ORF">GSF08_10160</name>
</gene>
<dbReference type="Gene3D" id="3.90.70.10">
    <property type="entry name" value="Cysteine proteinases"/>
    <property type="match status" value="1"/>
</dbReference>
<reference evidence="4 5" key="1">
    <citation type="submission" date="2019-12" db="EMBL/GenBank/DDBJ databases">
        <authorList>
            <person name="Yang R."/>
        </authorList>
    </citation>
    <scope>NUCLEOTIDE SEQUENCE [LARGE SCALE GENOMIC DNA]</scope>
    <source>
        <strain evidence="4 5">DONG20-135</strain>
    </source>
</reference>
<dbReference type="Proteomes" id="UP000434036">
    <property type="component" value="Unassembled WGS sequence"/>
</dbReference>
<feature type="domain" description="Peptidase C39-like" evidence="3">
    <location>
        <begin position="257"/>
        <end position="406"/>
    </location>
</feature>
<keyword evidence="5" id="KW-1185">Reference proteome</keyword>
<dbReference type="EMBL" id="WUUQ01000005">
    <property type="protein sequence ID" value="MXQ74288.1"/>
    <property type="molecule type" value="Genomic_DNA"/>
</dbReference>
<reference evidence="4 5" key="2">
    <citation type="submission" date="2020-01" db="EMBL/GenBank/DDBJ databases">
        <title>Clostridiaceae sp. nov. isolated from the gut of human by culturomics.</title>
        <authorList>
            <person name="Chang Y."/>
        </authorList>
    </citation>
    <scope>NUCLEOTIDE SEQUENCE [LARGE SCALE GENOMIC DNA]</scope>
    <source>
        <strain evidence="4 5">DONG20-135</strain>
    </source>
</reference>
<dbReference type="Pfam" id="PF13529">
    <property type="entry name" value="Peptidase_C39_2"/>
    <property type="match status" value="1"/>
</dbReference>
<dbReference type="PANTHER" id="PTHR37806">
    <property type="entry name" value="LMO0724 PROTEIN"/>
    <property type="match status" value="1"/>
</dbReference>
<evidence type="ECO:0000259" key="3">
    <source>
        <dbReference type="Pfam" id="PF13529"/>
    </source>
</evidence>
<dbReference type="PANTHER" id="PTHR37806:SF1">
    <property type="entry name" value="PEPTIDASE C39-LIKE DOMAIN-CONTAINING PROTEIN"/>
    <property type="match status" value="1"/>
</dbReference>